<evidence type="ECO:0000313" key="16">
    <source>
        <dbReference type="EMBL" id="VDM70700.1"/>
    </source>
</evidence>
<evidence type="ECO:0000256" key="10">
    <source>
        <dbReference type="ARBA" id="ARBA00023180"/>
    </source>
</evidence>
<dbReference type="AlphaFoldDB" id="A0A3P7ICT0"/>
<dbReference type="GO" id="GO:0015280">
    <property type="term" value="F:ligand-gated sodium channel activity"/>
    <property type="evidence" value="ECO:0007669"/>
    <property type="project" value="TreeGrafter"/>
</dbReference>
<dbReference type="Proteomes" id="UP000270094">
    <property type="component" value="Unassembled WGS sequence"/>
</dbReference>
<dbReference type="EMBL" id="UYYB01017201">
    <property type="protein sequence ID" value="VDM70700.1"/>
    <property type="molecule type" value="Genomic_DNA"/>
</dbReference>
<evidence type="ECO:0000256" key="12">
    <source>
        <dbReference type="ARBA" id="ARBA00023303"/>
    </source>
</evidence>
<dbReference type="PANTHER" id="PTHR11690">
    <property type="entry name" value="AMILORIDE-SENSITIVE SODIUM CHANNEL-RELATED"/>
    <property type="match status" value="1"/>
</dbReference>
<feature type="compositionally biased region" description="Basic and acidic residues" evidence="14">
    <location>
        <begin position="194"/>
        <end position="211"/>
    </location>
</feature>
<keyword evidence="4 13" id="KW-0894">Sodium channel</keyword>
<evidence type="ECO:0000256" key="5">
    <source>
        <dbReference type="ARBA" id="ARBA00022692"/>
    </source>
</evidence>
<feature type="transmembrane region" description="Helical" evidence="15">
    <location>
        <begin position="111"/>
        <end position="135"/>
    </location>
</feature>
<evidence type="ECO:0000256" key="11">
    <source>
        <dbReference type="ARBA" id="ARBA00023201"/>
    </source>
</evidence>
<proteinExistence type="inferred from homology"/>
<keyword evidence="8 13" id="KW-0406">Ion transport</keyword>
<evidence type="ECO:0000256" key="13">
    <source>
        <dbReference type="RuleBase" id="RU000679"/>
    </source>
</evidence>
<dbReference type="Gene3D" id="1.10.287.770">
    <property type="entry name" value="YojJ-like"/>
    <property type="match status" value="1"/>
</dbReference>
<gene>
    <name evidence="16" type="ORF">SVUK_LOCUS5698</name>
</gene>
<evidence type="ECO:0000313" key="17">
    <source>
        <dbReference type="Proteomes" id="UP000270094"/>
    </source>
</evidence>
<keyword evidence="11 13" id="KW-0739">Sodium transport</keyword>
<organism evidence="16 17">
    <name type="scientific">Strongylus vulgaris</name>
    <name type="common">Blood worm</name>
    <dbReference type="NCBI Taxonomy" id="40348"/>
    <lineage>
        <taxon>Eukaryota</taxon>
        <taxon>Metazoa</taxon>
        <taxon>Ecdysozoa</taxon>
        <taxon>Nematoda</taxon>
        <taxon>Chromadorea</taxon>
        <taxon>Rhabditida</taxon>
        <taxon>Rhabditina</taxon>
        <taxon>Rhabditomorpha</taxon>
        <taxon>Strongyloidea</taxon>
        <taxon>Strongylidae</taxon>
        <taxon>Strongylus</taxon>
    </lineage>
</organism>
<dbReference type="OrthoDB" id="8065060at2759"/>
<dbReference type="InterPro" id="IPR001873">
    <property type="entry name" value="ENaC"/>
</dbReference>
<keyword evidence="17" id="KW-1185">Reference proteome</keyword>
<dbReference type="PANTHER" id="PTHR11690:SF222">
    <property type="entry name" value="AMILORIDE-SENSITIVE SODIUM CHANNEL SUBUNIT GAMMA"/>
    <property type="match status" value="1"/>
</dbReference>
<evidence type="ECO:0000256" key="14">
    <source>
        <dbReference type="SAM" id="MobiDB-lite"/>
    </source>
</evidence>
<evidence type="ECO:0000256" key="7">
    <source>
        <dbReference type="ARBA" id="ARBA00023053"/>
    </source>
</evidence>
<name>A0A3P7ICT0_STRVU</name>
<keyword evidence="6 15" id="KW-1133">Transmembrane helix</keyword>
<evidence type="ECO:0000256" key="3">
    <source>
        <dbReference type="ARBA" id="ARBA00022448"/>
    </source>
</evidence>
<dbReference type="PRINTS" id="PR01078">
    <property type="entry name" value="AMINACHANNEL"/>
</dbReference>
<keyword evidence="7" id="KW-0915">Sodium</keyword>
<keyword evidence="5 13" id="KW-0812">Transmembrane</keyword>
<comment type="similarity">
    <text evidence="2 13">Belongs to the amiloride-sensitive sodium channel (TC 1.A.6) family.</text>
</comment>
<evidence type="ECO:0000256" key="9">
    <source>
        <dbReference type="ARBA" id="ARBA00023136"/>
    </source>
</evidence>
<evidence type="ECO:0000256" key="6">
    <source>
        <dbReference type="ARBA" id="ARBA00022989"/>
    </source>
</evidence>
<evidence type="ECO:0000256" key="8">
    <source>
        <dbReference type="ARBA" id="ARBA00023065"/>
    </source>
</evidence>
<sequence>MELCGINQLQNRINERTLQGVDYYDIPRCKDCQMECNSIVYHAYNSYGHGFSNGALTWLNKKNRSWSIPHMKANFLTVNVFFRDMSYMEYVQVQGTTLTETLSDIGGNMGLFLGMSVITVVEILMYFSKIGWITFSRKRRYYMYQKKAHEKEHEKQLEETVTGFKLFRSRKEGTDMSNTRARIRELTNRVAPEITEHKSSVTSDREGEAANRRSRFMSADMGSFYSDNPEKRDSVVS</sequence>
<evidence type="ECO:0000256" key="2">
    <source>
        <dbReference type="ARBA" id="ARBA00007193"/>
    </source>
</evidence>
<dbReference type="Pfam" id="PF00858">
    <property type="entry name" value="ASC"/>
    <property type="match status" value="1"/>
</dbReference>
<evidence type="ECO:0000256" key="4">
    <source>
        <dbReference type="ARBA" id="ARBA00022461"/>
    </source>
</evidence>
<evidence type="ECO:0000256" key="1">
    <source>
        <dbReference type="ARBA" id="ARBA00004141"/>
    </source>
</evidence>
<reference evidence="16 17" key="1">
    <citation type="submission" date="2018-11" db="EMBL/GenBank/DDBJ databases">
        <authorList>
            <consortium name="Pathogen Informatics"/>
        </authorList>
    </citation>
    <scope>NUCLEOTIDE SEQUENCE [LARGE SCALE GENOMIC DNA]</scope>
</reference>
<evidence type="ECO:0000256" key="15">
    <source>
        <dbReference type="SAM" id="Phobius"/>
    </source>
</evidence>
<feature type="region of interest" description="Disordered" evidence="14">
    <location>
        <begin position="192"/>
        <end position="215"/>
    </location>
</feature>
<dbReference type="GO" id="GO:0005886">
    <property type="term" value="C:plasma membrane"/>
    <property type="evidence" value="ECO:0007669"/>
    <property type="project" value="TreeGrafter"/>
</dbReference>
<keyword evidence="10" id="KW-0325">Glycoprotein</keyword>
<keyword evidence="9 15" id="KW-0472">Membrane</keyword>
<keyword evidence="12 13" id="KW-0407">Ion channel</keyword>
<protein>
    <submittedName>
        <fullName evidence="16">Uncharacterized protein</fullName>
    </submittedName>
</protein>
<keyword evidence="3 13" id="KW-0813">Transport</keyword>
<accession>A0A3P7ICT0</accession>
<comment type="subcellular location">
    <subcellularLocation>
        <location evidence="1">Membrane</location>
        <topology evidence="1">Multi-pass membrane protein</topology>
    </subcellularLocation>
</comment>